<evidence type="ECO:0000256" key="16">
    <source>
        <dbReference type="ARBA" id="ARBA00022840"/>
    </source>
</evidence>
<dbReference type="Gene3D" id="1.20.5.1930">
    <property type="match status" value="1"/>
</dbReference>
<dbReference type="Gene3D" id="3.30.565.10">
    <property type="entry name" value="Histidine kinase-like ATPase, C-terminal domain"/>
    <property type="match status" value="1"/>
</dbReference>
<keyword evidence="10" id="KW-0597">Phosphoprotein</keyword>
<protein>
    <recommendedName>
        <fullName evidence="6">Oxygen sensor histidine kinase NreB</fullName>
        <ecNumber evidence="5">2.7.13.3</ecNumber>
    </recommendedName>
    <alternativeName>
        <fullName evidence="23">Nitrogen regulation protein B</fullName>
    </alternativeName>
</protein>
<evidence type="ECO:0000256" key="8">
    <source>
        <dbReference type="ARBA" id="ARBA00022485"/>
    </source>
</evidence>
<evidence type="ECO:0000256" key="9">
    <source>
        <dbReference type="ARBA" id="ARBA00022490"/>
    </source>
</evidence>
<feature type="domain" description="Histidine kinase" evidence="25">
    <location>
        <begin position="144"/>
        <end position="338"/>
    </location>
</feature>
<reference evidence="27 28" key="1">
    <citation type="submission" date="2021-07" db="EMBL/GenBank/DDBJ databases">
        <title>Paenibacillus radiodurans sp. nov., isolated from the southeastern edge of Tengger Desert.</title>
        <authorList>
            <person name="Zhang G."/>
        </authorList>
    </citation>
    <scope>NUCLEOTIDE SEQUENCE [LARGE SCALE GENOMIC DNA]</scope>
    <source>
        <strain evidence="27 28">DT7-4</strain>
    </source>
</reference>
<dbReference type="PRINTS" id="PR00344">
    <property type="entry name" value="BCTRLSENSOR"/>
</dbReference>
<dbReference type="PANTHER" id="PTHR24421">
    <property type="entry name" value="NITRATE/NITRITE SENSOR PROTEIN NARX-RELATED"/>
    <property type="match status" value="1"/>
</dbReference>
<sequence length="350" mass="39523">MMVRLLRNSKWDMILMVVASSLLSVVIWHVGSIYVDPQIWETDLWIGVAAVIVLVSGGFGYWSAQRIQRRIDMLYLGIKQAAHGNYEVRLPQNGARSFTAVFLEFNEMVQSLDQRMQWIQRTGEEQVMREAASNEAAVLEERKRLARDLHDTVSQQLFAIHMSASSLPKLLEMDQERSTAVMNQLISMSSLAQKQMRGFIAQLRPLELEGRSLQEALDKWFPDYCRQNGLQGVLEWRIKEKLSEAKEHQLFLIIQEAMANVVKHAGAETALLTVAETERQIVMTLQDDGAGFRADQVKRGSYGLSTMRERANKLGGDASIISKPGSGTRVRVTLPNYINKGAEADDERNG</sequence>
<dbReference type="PANTHER" id="PTHR24421:SF37">
    <property type="entry name" value="SENSOR HISTIDINE KINASE NARS"/>
    <property type="match status" value="1"/>
</dbReference>
<keyword evidence="20" id="KW-0411">Iron-sulfur</keyword>
<comment type="subcellular location">
    <subcellularLocation>
        <location evidence="4">Cell membrane</location>
        <topology evidence="4">Multi-pass membrane protein</topology>
    </subcellularLocation>
    <subcellularLocation>
        <location evidence="3">Cytoplasm</location>
    </subcellularLocation>
</comment>
<keyword evidence="28" id="KW-1185">Reference proteome</keyword>
<dbReference type="InterPro" id="IPR011712">
    <property type="entry name" value="Sig_transdc_His_kin_sub3_dim/P"/>
</dbReference>
<comment type="cofactor">
    <cofactor evidence="2">
        <name>[4Fe-4S] cluster</name>
        <dbReference type="ChEBI" id="CHEBI:49883"/>
    </cofactor>
</comment>
<comment type="function">
    <text evidence="22">Member of the two-component regulatory system NreB/NreC involved in the control of dissimilatory nitrate/nitrite reduction in response to oxygen. NreB functions as a direct oxygen sensor histidine kinase which is autophosphorylated, in the absence of oxygen, probably at the conserved histidine residue, and transfers its phosphate group probably to a conserved aspartate residue of NreC. NreB/NreC activates the expression of the nitrate (narGHJI) and nitrite (nir) reductase operons, as well as the putative nitrate transporter gene narT.</text>
</comment>
<evidence type="ECO:0000256" key="14">
    <source>
        <dbReference type="ARBA" id="ARBA00022741"/>
    </source>
</evidence>
<gene>
    <name evidence="27" type="ORF">K0T92_07680</name>
</gene>
<evidence type="ECO:0000256" key="23">
    <source>
        <dbReference type="ARBA" id="ARBA00030800"/>
    </source>
</evidence>
<evidence type="ECO:0000256" key="21">
    <source>
        <dbReference type="ARBA" id="ARBA00023136"/>
    </source>
</evidence>
<keyword evidence="14" id="KW-0547">Nucleotide-binding</keyword>
<evidence type="ECO:0000256" key="19">
    <source>
        <dbReference type="ARBA" id="ARBA00023012"/>
    </source>
</evidence>
<evidence type="ECO:0000256" key="17">
    <source>
        <dbReference type="ARBA" id="ARBA00022989"/>
    </source>
</evidence>
<evidence type="ECO:0000256" key="1">
    <source>
        <dbReference type="ARBA" id="ARBA00000085"/>
    </source>
</evidence>
<keyword evidence="15 27" id="KW-0418">Kinase</keyword>
<accession>A0ABS7D575</accession>
<keyword evidence="11" id="KW-0808">Transferase</keyword>
<keyword evidence="17 24" id="KW-1133">Transmembrane helix</keyword>
<dbReference type="Gene3D" id="6.10.340.10">
    <property type="match status" value="1"/>
</dbReference>
<evidence type="ECO:0000256" key="12">
    <source>
        <dbReference type="ARBA" id="ARBA00022692"/>
    </source>
</evidence>
<evidence type="ECO:0000256" key="24">
    <source>
        <dbReference type="SAM" id="Phobius"/>
    </source>
</evidence>
<dbReference type="Proteomes" id="UP000812277">
    <property type="component" value="Unassembled WGS sequence"/>
</dbReference>
<dbReference type="SMART" id="SM00304">
    <property type="entry name" value="HAMP"/>
    <property type="match status" value="1"/>
</dbReference>
<dbReference type="EMBL" id="JAHZIJ010000003">
    <property type="protein sequence ID" value="MBW7474621.1"/>
    <property type="molecule type" value="Genomic_DNA"/>
</dbReference>
<evidence type="ECO:0000256" key="2">
    <source>
        <dbReference type="ARBA" id="ARBA00001966"/>
    </source>
</evidence>
<feature type="transmembrane region" description="Helical" evidence="24">
    <location>
        <begin position="12"/>
        <end position="32"/>
    </location>
</feature>
<dbReference type="InterPro" id="IPR003660">
    <property type="entry name" value="HAMP_dom"/>
</dbReference>
<evidence type="ECO:0000256" key="13">
    <source>
        <dbReference type="ARBA" id="ARBA00022723"/>
    </source>
</evidence>
<organism evidence="27 28">
    <name type="scientific">Paenibacillus oenotherae</name>
    <dbReference type="NCBI Taxonomy" id="1435645"/>
    <lineage>
        <taxon>Bacteria</taxon>
        <taxon>Bacillati</taxon>
        <taxon>Bacillota</taxon>
        <taxon>Bacilli</taxon>
        <taxon>Bacillales</taxon>
        <taxon>Paenibacillaceae</taxon>
        <taxon>Paenibacillus</taxon>
    </lineage>
</organism>
<name>A0ABS7D575_9BACL</name>
<keyword evidence="7" id="KW-1003">Cell membrane</keyword>
<dbReference type="PROSITE" id="PS50109">
    <property type="entry name" value="HIS_KIN"/>
    <property type="match status" value="1"/>
</dbReference>
<dbReference type="InterPro" id="IPR036890">
    <property type="entry name" value="HATPase_C_sf"/>
</dbReference>
<evidence type="ECO:0000256" key="22">
    <source>
        <dbReference type="ARBA" id="ARBA00024827"/>
    </source>
</evidence>
<dbReference type="InterPro" id="IPR003594">
    <property type="entry name" value="HATPase_dom"/>
</dbReference>
<dbReference type="RefSeq" id="WP_219871841.1">
    <property type="nucleotide sequence ID" value="NZ_JAHZIJ010000003.1"/>
</dbReference>
<comment type="caution">
    <text evidence="27">The sequence shown here is derived from an EMBL/GenBank/DDBJ whole genome shotgun (WGS) entry which is preliminary data.</text>
</comment>
<evidence type="ECO:0000259" key="25">
    <source>
        <dbReference type="PROSITE" id="PS50109"/>
    </source>
</evidence>
<dbReference type="PROSITE" id="PS50885">
    <property type="entry name" value="HAMP"/>
    <property type="match status" value="1"/>
</dbReference>
<evidence type="ECO:0000256" key="10">
    <source>
        <dbReference type="ARBA" id="ARBA00022553"/>
    </source>
</evidence>
<dbReference type="CDD" id="cd16917">
    <property type="entry name" value="HATPase_UhpB-NarQ-NarX-like"/>
    <property type="match status" value="1"/>
</dbReference>
<evidence type="ECO:0000256" key="4">
    <source>
        <dbReference type="ARBA" id="ARBA00004651"/>
    </source>
</evidence>
<evidence type="ECO:0000256" key="5">
    <source>
        <dbReference type="ARBA" id="ARBA00012438"/>
    </source>
</evidence>
<keyword evidence="8" id="KW-0004">4Fe-4S</keyword>
<evidence type="ECO:0000256" key="3">
    <source>
        <dbReference type="ARBA" id="ARBA00004496"/>
    </source>
</evidence>
<proteinExistence type="predicted"/>
<dbReference type="Pfam" id="PF07730">
    <property type="entry name" value="HisKA_3"/>
    <property type="match status" value="1"/>
</dbReference>
<evidence type="ECO:0000313" key="28">
    <source>
        <dbReference type="Proteomes" id="UP000812277"/>
    </source>
</evidence>
<evidence type="ECO:0000256" key="6">
    <source>
        <dbReference type="ARBA" id="ARBA00017322"/>
    </source>
</evidence>
<dbReference type="InterPro" id="IPR005467">
    <property type="entry name" value="His_kinase_dom"/>
</dbReference>
<keyword evidence="13" id="KW-0479">Metal-binding</keyword>
<dbReference type="GO" id="GO:0016301">
    <property type="term" value="F:kinase activity"/>
    <property type="evidence" value="ECO:0007669"/>
    <property type="project" value="UniProtKB-KW"/>
</dbReference>
<evidence type="ECO:0000256" key="15">
    <source>
        <dbReference type="ARBA" id="ARBA00022777"/>
    </source>
</evidence>
<keyword evidence="16" id="KW-0067">ATP-binding</keyword>
<evidence type="ECO:0000256" key="7">
    <source>
        <dbReference type="ARBA" id="ARBA00022475"/>
    </source>
</evidence>
<keyword evidence="18" id="KW-0408">Iron</keyword>
<evidence type="ECO:0000259" key="26">
    <source>
        <dbReference type="PROSITE" id="PS50885"/>
    </source>
</evidence>
<feature type="transmembrane region" description="Helical" evidence="24">
    <location>
        <begin position="44"/>
        <end position="64"/>
    </location>
</feature>
<keyword evidence="21 24" id="KW-0472">Membrane</keyword>
<dbReference type="EC" id="2.7.13.3" evidence="5"/>
<evidence type="ECO:0000313" key="27">
    <source>
        <dbReference type="EMBL" id="MBW7474621.1"/>
    </source>
</evidence>
<keyword evidence="19" id="KW-0902">Two-component regulatory system</keyword>
<dbReference type="InterPro" id="IPR004358">
    <property type="entry name" value="Sig_transdc_His_kin-like_C"/>
</dbReference>
<evidence type="ECO:0000256" key="11">
    <source>
        <dbReference type="ARBA" id="ARBA00022679"/>
    </source>
</evidence>
<dbReference type="InterPro" id="IPR050482">
    <property type="entry name" value="Sensor_HK_TwoCompSys"/>
</dbReference>
<evidence type="ECO:0000256" key="18">
    <source>
        <dbReference type="ARBA" id="ARBA00023004"/>
    </source>
</evidence>
<dbReference type="Pfam" id="PF02518">
    <property type="entry name" value="HATPase_c"/>
    <property type="match status" value="1"/>
</dbReference>
<dbReference type="SMART" id="SM00387">
    <property type="entry name" value="HATPase_c"/>
    <property type="match status" value="1"/>
</dbReference>
<comment type="catalytic activity">
    <reaction evidence="1">
        <text>ATP + protein L-histidine = ADP + protein N-phospho-L-histidine.</text>
        <dbReference type="EC" id="2.7.13.3"/>
    </reaction>
</comment>
<evidence type="ECO:0000256" key="20">
    <source>
        <dbReference type="ARBA" id="ARBA00023014"/>
    </source>
</evidence>
<dbReference type="SUPFAM" id="SSF55874">
    <property type="entry name" value="ATPase domain of HSP90 chaperone/DNA topoisomerase II/histidine kinase"/>
    <property type="match status" value="1"/>
</dbReference>
<keyword evidence="12 24" id="KW-0812">Transmembrane</keyword>
<keyword evidence="9" id="KW-0963">Cytoplasm</keyword>
<feature type="domain" description="HAMP" evidence="26">
    <location>
        <begin position="65"/>
        <end position="117"/>
    </location>
</feature>